<feature type="region of interest" description="Disordered" evidence="2">
    <location>
        <begin position="333"/>
        <end position="381"/>
    </location>
</feature>
<reference evidence="4 5" key="1">
    <citation type="submission" date="2020-02" db="EMBL/GenBank/DDBJ databases">
        <title>Esox lucius (northern pike) genome, fEsoLuc1, primary haplotype.</title>
        <authorList>
            <person name="Myers G."/>
            <person name="Karagic N."/>
            <person name="Meyer A."/>
            <person name="Pippel M."/>
            <person name="Reichard M."/>
            <person name="Winkler S."/>
            <person name="Tracey A."/>
            <person name="Sims Y."/>
            <person name="Howe K."/>
            <person name="Rhie A."/>
            <person name="Formenti G."/>
            <person name="Durbin R."/>
            <person name="Fedrigo O."/>
            <person name="Jarvis E.D."/>
        </authorList>
    </citation>
    <scope>NUCLEOTIDE SEQUENCE [LARGE SCALE GENOMIC DNA]</scope>
</reference>
<feature type="compositionally biased region" description="Acidic residues" evidence="2">
    <location>
        <begin position="365"/>
        <end position="378"/>
    </location>
</feature>
<evidence type="ECO:0000313" key="4">
    <source>
        <dbReference type="Ensembl" id="ENSELUP00000088251.1"/>
    </source>
</evidence>
<dbReference type="GeneID" id="105023485"/>
<evidence type="ECO:0000259" key="3">
    <source>
        <dbReference type="PROSITE" id="PS51915"/>
    </source>
</evidence>
<dbReference type="InterPro" id="IPR040219">
    <property type="entry name" value="KIAA1143-like"/>
</dbReference>
<dbReference type="SUPFAM" id="SSF57716">
    <property type="entry name" value="Glucocorticoid receptor-like (DNA-binding domain)"/>
    <property type="match status" value="1"/>
</dbReference>
<dbReference type="PANTHER" id="PTHR31195">
    <property type="entry name" value="GEO02494P1"/>
    <property type="match status" value="1"/>
</dbReference>
<feature type="binding site" evidence="1">
    <location>
        <position position="10"/>
    </location>
    <ligand>
        <name>Zn(2+)</name>
        <dbReference type="ChEBI" id="CHEBI:29105"/>
    </ligand>
</feature>
<dbReference type="Ensembl" id="ENSELUT00000082418.2">
    <property type="protein sequence ID" value="ENSELUP00000088251.1"/>
    <property type="gene ID" value="ENSELUG00000033362.2"/>
</dbReference>
<reference evidence="4" key="3">
    <citation type="submission" date="2025-09" db="UniProtKB">
        <authorList>
            <consortium name="Ensembl"/>
        </authorList>
    </citation>
    <scope>IDENTIFICATION</scope>
</reference>
<keyword evidence="1" id="KW-0862">Zinc</keyword>
<dbReference type="CTD" id="57456"/>
<sequence length="475" mass="53091">MASTRPVDVCRACGGNYPCKSYKHNLFIAKTSERYDYAMALEEITGRIVEGDDLPKAVCGKCRTLLTRYYKSSNEVARVGNLFRERACTVASLFRPTTPVQVDRDFASVDIILESQSDDVSSSEFTNKKTTMVLVQSQTSRKTRIVTGPMEKVVENIVRGRFHSLPKAVMDVPTLAPLVIKEVLKRVDKECHAITSFEFNSILRQTSPSALKDFTWDKVLEEWRTNAPTFMSFLETASTFVKTQNKKTPKAHRKKCTMAMAGSSLLQARCERMSAAMHRNSIILHHGNAKKGCHRRLAKLGICVSRQSTSNKLKGMSDSQDSDFEWMPVTDESWTTTADEEPRDNSSASSTCSEGDVKERLEMPVMDDDSGSDREDELPQVVVLKKGDLSAEEVTRIKGGTEKEDKPPADGKILFKKPTKRSSEKFQGITASSSKKKKQSSVTSETDEEKTEEKVKLGKVKNKSLLSFGDDEDED</sequence>
<dbReference type="KEGG" id="els:105023485"/>
<dbReference type="Pfam" id="PF07776">
    <property type="entry name" value="zf-AD"/>
    <property type="match status" value="1"/>
</dbReference>
<evidence type="ECO:0000256" key="2">
    <source>
        <dbReference type="SAM" id="MobiDB-lite"/>
    </source>
</evidence>
<feature type="compositionally biased region" description="Basic and acidic residues" evidence="2">
    <location>
        <begin position="394"/>
        <end position="409"/>
    </location>
</feature>
<dbReference type="InterPro" id="IPR027911">
    <property type="entry name" value="DUF4604"/>
</dbReference>
<evidence type="ECO:0000313" key="5">
    <source>
        <dbReference type="Proteomes" id="UP000265140"/>
    </source>
</evidence>
<protein>
    <recommendedName>
        <fullName evidence="3">ZAD domain-containing protein</fullName>
    </recommendedName>
</protein>
<proteinExistence type="predicted"/>
<feature type="binding site" evidence="1">
    <location>
        <position position="59"/>
    </location>
    <ligand>
        <name>Zn(2+)</name>
        <dbReference type="ChEBI" id="CHEBI:29105"/>
    </ligand>
</feature>
<accession>A0AAY5KHN7</accession>
<name>A0AAY5KHN7_ESOLU</name>
<dbReference type="GO" id="GO:0005634">
    <property type="term" value="C:nucleus"/>
    <property type="evidence" value="ECO:0007669"/>
    <property type="project" value="InterPro"/>
</dbReference>
<feature type="domain" description="ZAD" evidence="3">
    <location>
        <begin position="8"/>
        <end position="86"/>
    </location>
</feature>
<feature type="binding site" evidence="1">
    <location>
        <position position="13"/>
    </location>
    <ligand>
        <name>Zn(2+)</name>
        <dbReference type="ChEBI" id="CHEBI:29105"/>
    </ligand>
</feature>
<dbReference type="Proteomes" id="UP000265140">
    <property type="component" value="Chromosome 16"/>
</dbReference>
<keyword evidence="1" id="KW-0863">Zinc-finger</keyword>
<organism evidence="4 5">
    <name type="scientific">Esox lucius</name>
    <name type="common">Northern pike</name>
    <dbReference type="NCBI Taxonomy" id="8010"/>
    <lineage>
        <taxon>Eukaryota</taxon>
        <taxon>Metazoa</taxon>
        <taxon>Chordata</taxon>
        <taxon>Craniata</taxon>
        <taxon>Vertebrata</taxon>
        <taxon>Euteleostomi</taxon>
        <taxon>Actinopterygii</taxon>
        <taxon>Neopterygii</taxon>
        <taxon>Teleostei</taxon>
        <taxon>Protacanthopterygii</taxon>
        <taxon>Esociformes</taxon>
        <taxon>Esocidae</taxon>
        <taxon>Esox</taxon>
    </lineage>
</organism>
<feature type="binding site" evidence="1">
    <location>
        <position position="62"/>
    </location>
    <ligand>
        <name>Zn(2+)</name>
        <dbReference type="ChEBI" id="CHEBI:29105"/>
    </ligand>
</feature>
<feature type="region of interest" description="Disordered" evidence="2">
    <location>
        <begin position="394"/>
        <end position="475"/>
    </location>
</feature>
<keyword evidence="5" id="KW-1185">Reference proteome</keyword>
<dbReference type="GO" id="GO:0008270">
    <property type="term" value="F:zinc ion binding"/>
    <property type="evidence" value="ECO:0007669"/>
    <property type="project" value="UniProtKB-UniRule"/>
</dbReference>
<dbReference type="RefSeq" id="XP_010891022.2">
    <property type="nucleotide sequence ID" value="XM_010892720.4"/>
</dbReference>
<dbReference type="SMART" id="SM00868">
    <property type="entry name" value="zf-AD"/>
    <property type="match status" value="1"/>
</dbReference>
<dbReference type="InterPro" id="IPR012934">
    <property type="entry name" value="Znf_AD"/>
</dbReference>
<dbReference type="Pfam" id="PF15377">
    <property type="entry name" value="DUF4604"/>
    <property type="match status" value="1"/>
</dbReference>
<dbReference type="PANTHER" id="PTHR31195:SF2">
    <property type="entry name" value="GEO02494P1"/>
    <property type="match status" value="1"/>
</dbReference>
<evidence type="ECO:0000256" key="1">
    <source>
        <dbReference type="PROSITE-ProRule" id="PRU01263"/>
    </source>
</evidence>
<reference evidence="4" key="2">
    <citation type="submission" date="2025-08" db="UniProtKB">
        <authorList>
            <consortium name="Ensembl"/>
        </authorList>
    </citation>
    <scope>IDENTIFICATION</scope>
</reference>
<dbReference type="GeneTree" id="ENSGT00390000001296"/>
<dbReference type="AlphaFoldDB" id="A0AAY5KHN7"/>
<dbReference type="PROSITE" id="PS51915">
    <property type="entry name" value="ZAD"/>
    <property type="match status" value="1"/>
</dbReference>
<keyword evidence="1" id="KW-0479">Metal-binding</keyword>